<organism evidence="3 4">
    <name type="scientific">Mortierella isabellina</name>
    <name type="common">Filamentous fungus</name>
    <name type="synonym">Umbelopsis isabellina</name>
    <dbReference type="NCBI Taxonomy" id="91625"/>
    <lineage>
        <taxon>Eukaryota</taxon>
        <taxon>Fungi</taxon>
        <taxon>Fungi incertae sedis</taxon>
        <taxon>Mucoromycota</taxon>
        <taxon>Mucoromycotina</taxon>
        <taxon>Umbelopsidomycetes</taxon>
        <taxon>Umbelopsidales</taxon>
        <taxon>Umbelopsidaceae</taxon>
        <taxon>Umbelopsis</taxon>
    </lineage>
</organism>
<dbReference type="SUPFAM" id="SSF56317">
    <property type="entry name" value="Carbon-nitrogen hydrolase"/>
    <property type="match status" value="1"/>
</dbReference>
<dbReference type="Gene3D" id="3.60.110.10">
    <property type="entry name" value="Carbon-nitrogen hydrolase"/>
    <property type="match status" value="1"/>
</dbReference>
<dbReference type="EMBL" id="JAEPQZ010000012">
    <property type="protein sequence ID" value="KAG2174920.1"/>
    <property type="molecule type" value="Genomic_DNA"/>
</dbReference>
<name>A0A8H7U9R1_MORIS</name>
<proteinExistence type="predicted"/>
<feature type="domain" description="CN hydrolase" evidence="2">
    <location>
        <begin position="1"/>
        <end position="251"/>
    </location>
</feature>
<reference evidence="3" key="1">
    <citation type="submission" date="2020-12" db="EMBL/GenBank/DDBJ databases">
        <title>Metabolic potential, ecology and presence of endohyphal bacteria is reflected in genomic diversity of Mucoromycotina.</title>
        <authorList>
            <person name="Muszewska A."/>
            <person name="Okrasinska A."/>
            <person name="Steczkiewicz K."/>
            <person name="Drgas O."/>
            <person name="Orlowska M."/>
            <person name="Perlinska-Lenart U."/>
            <person name="Aleksandrzak-Piekarczyk T."/>
            <person name="Szatraj K."/>
            <person name="Zielenkiewicz U."/>
            <person name="Pilsyk S."/>
            <person name="Malc E."/>
            <person name="Mieczkowski P."/>
            <person name="Kruszewska J.S."/>
            <person name="Biernat P."/>
            <person name="Pawlowska J."/>
        </authorList>
    </citation>
    <scope>NUCLEOTIDE SEQUENCE</scope>
    <source>
        <strain evidence="3">WA0000067209</strain>
    </source>
</reference>
<evidence type="ECO:0000256" key="1">
    <source>
        <dbReference type="ARBA" id="ARBA00022801"/>
    </source>
</evidence>
<protein>
    <recommendedName>
        <fullName evidence="2">CN hydrolase domain-containing protein</fullName>
    </recommendedName>
</protein>
<dbReference type="PANTHER" id="PTHR23088:SF27">
    <property type="entry name" value="DEAMINATED GLUTATHIONE AMIDASE"/>
    <property type="match status" value="1"/>
</dbReference>
<dbReference type="AlphaFoldDB" id="A0A8H7U9R1"/>
<evidence type="ECO:0000259" key="2">
    <source>
        <dbReference type="PROSITE" id="PS50263"/>
    </source>
</evidence>
<evidence type="ECO:0000313" key="4">
    <source>
        <dbReference type="Proteomes" id="UP000654370"/>
    </source>
</evidence>
<comment type="caution">
    <text evidence="3">The sequence shown here is derived from an EMBL/GenBank/DDBJ whole genome shotgun (WGS) entry which is preliminary data.</text>
</comment>
<keyword evidence="4" id="KW-1185">Reference proteome</keyword>
<dbReference type="InterPro" id="IPR045254">
    <property type="entry name" value="Nit1/2_C-N_Hydrolase"/>
</dbReference>
<evidence type="ECO:0000313" key="3">
    <source>
        <dbReference type="EMBL" id="KAG2174920.1"/>
    </source>
</evidence>
<dbReference type="InterPro" id="IPR036526">
    <property type="entry name" value="C-N_Hydrolase_sf"/>
</dbReference>
<gene>
    <name evidence="3" type="ORF">INT43_005982</name>
</gene>
<sequence>MTLAAVAQFCANEVLPRNRQLCAELIRRAALGKAKMVFLPEASDFIGRNREHVLQLTQEAEGPFVEDICRAAKENEIWVSVGIHSKSSESRVYNSHIVVSADGEVVSDYKKIHLFDVDIIGGNRLMESEGTIPGSDIGQPVQTPIGNVGLQTCYDLRFAELSIIQRARGAEVLTFPSAFTVKTGEAHWEPLLRARAIESQTYVVAAAQSGRHNASRESFGHAMIVDPWGKVIAHCHSNNDEAMVEFADIDLSYLASVRLQMPVMQQRRRDLYPTLQ</sequence>
<keyword evidence="1" id="KW-0378">Hydrolase</keyword>
<accession>A0A8H7U9R1</accession>
<dbReference type="PANTHER" id="PTHR23088">
    <property type="entry name" value="NITRILASE-RELATED"/>
    <property type="match status" value="1"/>
</dbReference>
<dbReference type="CDD" id="cd07572">
    <property type="entry name" value="nit"/>
    <property type="match status" value="1"/>
</dbReference>
<dbReference type="OrthoDB" id="10250282at2759"/>
<dbReference type="Pfam" id="PF00795">
    <property type="entry name" value="CN_hydrolase"/>
    <property type="match status" value="1"/>
</dbReference>
<dbReference type="PROSITE" id="PS50263">
    <property type="entry name" value="CN_HYDROLASE"/>
    <property type="match status" value="1"/>
</dbReference>
<dbReference type="Proteomes" id="UP000654370">
    <property type="component" value="Unassembled WGS sequence"/>
</dbReference>
<dbReference type="InterPro" id="IPR003010">
    <property type="entry name" value="C-N_Hydrolase"/>
</dbReference>
<dbReference type="GO" id="GO:0016811">
    <property type="term" value="F:hydrolase activity, acting on carbon-nitrogen (but not peptide) bonds, in linear amides"/>
    <property type="evidence" value="ECO:0007669"/>
    <property type="project" value="InterPro"/>
</dbReference>